<protein>
    <submittedName>
        <fullName evidence="2">DUF2059 domain-containing protein</fullName>
    </submittedName>
</protein>
<feature type="chain" id="PRO_5047352223" evidence="1">
    <location>
        <begin position="25"/>
        <end position="293"/>
    </location>
</feature>
<keyword evidence="3" id="KW-1185">Reference proteome</keyword>
<sequence>MKKSIRIFAVVLCGAALAGAAAWAGSTGPGTAKSEQSETVAPDAHGALMAAAKADALMQVIATEGARHGMGLEAALFPGRGGAGWARRVSVIQAPERLMGHLAEALRQELSPADADAIREFLSGPVGARVVARELEARRALLDVPSEAEAEAQRVAEAEPEGPRGALIAEMIETLDLVTINVSGGMNANYAFYKGLGDGGGLRDGMTDAEMLAIVRGQEAELRTAVGAWLQDYLTLAYAPLSDTDLREYLAFTRSAPGRRYMAAMFQGFGRVFEATSYDLGRAAAEFMTHEDA</sequence>
<evidence type="ECO:0000256" key="1">
    <source>
        <dbReference type="SAM" id="SignalP"/>
    </source>
</evidence>
<dbReference type="Proteomes" id="UP001243420">
    <property type="component" value="Chromosome"/>
</dbReference>
<reference evidence="2 3" key="1">
    <citation type="submission" date="2023-04" db="EMBL/GenBank/DDBJ databases">
        <title>Jannaschia ovalis sp. nov., a marine bacterium isolated from sea tidal flat.</title>
        <authorList>
            <person name="Kwon D.Y."/>
            <person name="Kim J.-J."/>
        </authorList>
    </citation>
    <scope>NUCLEOTIDE SEQUENCE [LARGE SCALE GENOMIC DNA]</scope>
    <source>
        <strain evidence="2 3">GRR-S6-38</strain>
    </source>
</reference>
<evidence type="ECO:0000313" key="3">
    <source>
        <dbReference type="Proteomes" id="UP001243420"/>
    </source>
</evidence>
<name>A0ABY8LEW4_9RHOB</name>
<gene>
    <name evidence="2" type="ORF">P8627_00120</name>
</gene>
<accession>A0ABY8LEW4</accession>
<keyword evidence="1" id="KW-0732">Signal</keyword>
<feature type="signal peptide" evidence="1">
    <location>
        <begin position="1"/>
        <end position="24"/>
    </location>
</feature>
<dbReference type="RefSeq" id="WP_279965455.1">
    <property type="nucleotide sequence ID" value="NZ_CP122537.1"/>
</dbReference>
<evidence type="ECO:0000313" key="2">
    <source>
        <dbReference type="EMBL" id="WGH78704.1"/>
    </source>
</evidence>
<proteinExistence type="predicted"/>
<dbReference type="EMBL" id="CP122537">
    <property type="protein sequence ID" value="WGH78704.1"/>
    <property type="molecule type" value="Genomic_DNA"/>
</dbReference>
<organism evidence="2 3">
    <name type="scientific">Jannaschia ovalis</name>
    <dbReference type="NCBI Taxonomy" id="3038773"/>
    <lineage>
        <taxon>Bacteria</taxon>
        <taxon>Pseudomonadati</taxon>
        <taxon>Pseudomonadota</taxon>
        <taxon>Alphaproteobacteria</taxon>
        <taxon>Rhodobacterales</taxon>
        <taxon>Roseobacteraceae</taxon>
        <taxon>Jannaschia</taxon>
    </lineage>
</organism>